<keyword evidence="8" id="KW-1185">Reference proteome</keyword>
<evidence type="ECO:0000256" key="4">
    <source>
        <dbReference type="SAM" id="MobiDB-lite"/>
    </source>
</evidence>
<dbReference type="Gene3D" id="3.55.50.10">
    <property type="entry name" value="Baseplate protein-like domains"/>
    <property type="match status" value="1"/>
</dbReference>
<dbReference type="NCBIfam" id="TIGR03361">
    <property type="entry name" value="VI_Rhs_Vgr"/>
    <property type="match status" value="1"/>
</dbReference>
<gene>
    <name evidence="7" type="ORF">NP596_00225</name>
</gene>
<evidence type="ECO:0000313" key="7">
    <source>
        <dbReference type="EMBL" id="MCQ8126864.1"/>
    </source>
</evidence>
<dbReference type="InterPro" id="IPR006533">
    <property type="entry name" value="T6SS_Vgr_RhsGE"/>
</dbReference>
<dbReference type="InterPro" id="IPR006531">
    <property type="entry name" value="Gp5/Vgr_OB"/>
</dbReference>
<dbReference type="Gene3D" id="4.10.220.110">
    <property type="match status" value="1"/>
</dbReference>
<evidence type="ECO:0000256" key="2">
    <source>
        <dbReference type="ARBA" id="ARBA00005558"/>
    </source>
</evidence>
<organism evidence="7 8">
    <name type="scientific">Methylomonas rivi</name>
    <dbReference type="NCBI Taxonomy" id="2952226"/>
    <lineage>
        <taxon>Bacteria</taxon>
        <taxon>Pseudomonadati</taxon>
        <taxon>Pseudomonadota</taxon>
        <taxon>Gammaproteobacteria</taxon>
        <taxon>Methylococcales</taxon>
        <taxon>Methylococcaceae</taxon>
        <taxon>Methylomonas</taxon>
    </lineage>
</organism>
<dbReference type="Pfam" id="PF22178">
    <property type="entry name" value="Gp5_trimer_C"/>
    <property type="match status" value="1"/>
</dbReference>
<dbReference type="PANTHER" id="PTHR32305">
    <property type="match status" value="1"/>
</dbReference>
<keyword evidence="3" id="KW-0964">Secreted</keyword>
<dbReference type="RefSeq" id="WP_256613185.1">
    <property type="nucleotide sequence ID" value="NZ_JANIBK010000001.1"/>
</dbReference>
<name>A0ABT1TZ65_9GAMM</name>
<comment type="similarity">
    <text evidence="2">Belongs to the VgrG protein family.</text>
</comment>
<dbReference type="Pfam" id="PF05954">
    <property type="entry name" value="Phage_GPD"/>
    <property type="match status" value="1"/>
</dbReference>
<evidence type="ECO:0000259" key="6">
    <source>
        <dbReference type="Pfam" id="PF22178"/>
    </source>
</evidence>
<dbReference type="PANTHER" id="PTHR32305:SF15">
    <property type="entry name" value="PROTEIN RHSA-RELATED"/>
    <property type="match status" value="1"/>
</dbReference>
<evidence type="ECO:0000259" key="5">
    <source>
        <dbReference type="Pfam" id="PF04717"/>
    </source>
</evidence>
<dbReference type="Proteomes" id="UP001524586">
    <property type="component" value="Unassembled WGS sequence"/>
</dbReference>
<dbReference type="Pfam" id="PF04717">
    <property type="entry name" value="Phage_base_V"/>
    <property type="match status" value="1"/>
</dbReference>
<comment type="subcellular location">
    <subcellularLocation>
        <location evidence="1">Secreted</location>
    </subcellularLocation>
</comment>
<sequence>MALSQVDRIASVTTPLGETDLLLYRMTGTEHLSQLFEYELELLSEKNDIDLKALLGKNATVKLLLPDGKHRSFHGVVTRISLFGMLGRLYYYRATLRPKPWLLSRTGNCRIFSNLSVPDIVKKVLAEHGYTDLENKLSGTYEPREYCVQYRESDFNFISRLMESEGIYYYFKHTDSQHTMVLCDDSSGHAQPPKQTVRYLPPENQGRRKEEHIFDWRVSEEIQSGVYEHDDFDFEKPKAELKTTSNDPGGHEEDGKEVYDYPGNYIKTANGDHYAKVRMQEMRAGFEYISASGNTRNLAAGNKFDLIEFPRKDQNQEYIAVSTQIQLQNNGYESFGIADCMEPYQCLYTVISSKFNYRAPRISRIPIVQGVQTAIVVGKSGDEITTDKYGRVKVQFHWDREGKNDENSSCWVRVAQVWAGKNWGAIHIPRIGQEVIVDFLEGNPDRPIITGRVYNADQMPPYDLDANKTQSGIKSRSSKDGSSDNFNEIRFEDKKGDEELYMHAEKNFTRVVENDDVHTIGFDKKDPGDQKVDIYNDRTVTLDQGNDLLTVKMGNRTAEIKQGNDEITVGMGNRTVKVNTGKITEEAMQSIELKVGQNSVKIDQTGVTIKGLMIKIEGQTTTDLKGLTTTVSGDAMLTVKGGVVMIN</sequence>
<evidence type="ECO:0000256" key="3">
    <source>
        <dbReference type="ARBA" id="ARBA00022525"/>
    </source>
</evidence>
<reference evidence="7 8" key="1">
    <citation type="submission" date="2022-07" db="EMBL/GenBank/DDBJ databases">
        <title>Methylomonas rivi sp. nov., Methylomonas rosea sp. nov., Methylomonas aureus sp. nov. and Methylomonas subterranea sp. nov., four novel methanotrophs isolated from a freshwater creek and the deep terrestrial subsurface.</title>
        <authorList>
            <person name="Abin C."/>
            <person name="Sankaranarayanan K."/>
            <person name="Garner C."/>
            <person name="Sindelar R."/>
            <person name="Kotary K."/>
            <person name="Garner R."/>
            <person name="Barclay S."/>
            <person name="Lawson P."/>
            <person name="Krumholz L."/>
        </authorList>
    </citation>
    <scope>NUCLEOTIDE SEQUENCE [LARGE SCALE GENOMIC DNA]</scope>
    <source>
        <strain evidence="7 8">WSC-6</strain>
    </source>
</reference>
<dbReference type="Gene3D" id="2.30.110.50">
    <property type="match status" value="1"/>
</dbReference>
<dbReference type="InterPro" id="IPR050708">
    <property type="entry name" value="T6SS_VgrG/RHS"/>
</dbReference>
<dbReference type="InterPro" id="IPR054030">
    <property type="entry name" value="Gp5_Vgr_C"/>
</dbReference>
<accession>A0ABT1TZ65</accession>
<feature type="region of interest" description="Disordered" evidence="4">
    <location>
        <begin position="460"/>
        <end position="487"/>
    </location>
</feature>
<feature type="compositionally biased region" description="Basic and acidic residues" evidence="4">
    <location>
        <begin position="477"/>
        <end position="487"/>
    </location>
</feature>
<dbReference type="SUPFAM" id="SSF69279">
    <property type="entry name" value="Phage tail proteins"/>
    <property type="match status" value="2"/>
</dbReference>
<proteinExistence type="inferred from homology"/>
<dbReference type="Gene3D" id="2.40.50.230">
    <property type="entry name" value="Gp5 N-terminal domain"/>
    <property type="match status" value="1"/>
</dbReference>
<dbReference type="SUPFAM" id="SSF69255">
    <property type="entry name" value="gp5 N-terminal domain-like"/>
    <property type="match status" value="1"/>
</dbReference>
<feature type="domain" description="Gp5/Type VI secretion system Vgr protein OB-fold" evidence="5">
    <location>
        <begin position="385"/>
        <end position="454"/>
    </location>
</feature>
<dbReference type="InterPro" id="IPR037026">
    <property type="entry name" value="Vgr_OB-fold_dom_sf"/>
</dbReference>
<evidence type="ECO:0000256" key="1">
    <source>
        <dbReference type="ARBA" id="ARBA00004613"/>
    </source>
</evidence>
<dbReference type="EMBL" id="JANIBK010000001">
    <property type="protein sequence ID" value="MCQ8126864.1"/>
    <property type="molecule type" value="Genomic_DNA"/>
</dbReference>
<feature type="domain" description="Gp5/Type VI secretion system Vgr C-terminal trimerisation" evidence="6">
    <location>
        <begin position="471"/>
        <end position="580"/>
    </location>
</feature>
<dbReference type="InterPro" id="IPR017847">
    <property type="entry name" value="T6SS_RhsGE_Vgr_subset"/>
</dbReference>
<comment type="caution">
    <text evidence="7">The sequence shown here is derived from an EMBL/GenBank/DDBJ whole genome shotgun (WGS) entry which is preliminary data.</text>
</comment>
<evidence type="ECO:0000313" key="8">
    <source>
        <dbReference type="Proteomes" id="UP001524586"/>
    </source>
</evidence>
<dbReference type="NCBIfam" id="TIGR01646">
    <property type="entry name" value="vgr_GE"/>
    <property type="match status" value="1"/>
</dbReference>
<protein>
    <submittedName>
        <fullName evidence="7">Type VI secretion system tip protein VgrG</fullName>
    </submittedName>
</protein>
<dbReference type="SUPFAM" id="SSF69349">
    <property type="entry name" value="Phage fibre proteins"/>
    <property type="match status" value="1"/>
</dbReference>